<evidence type="ECO:0000313" key="2">
    <source>
        <dbReference type="EMBL" id="MBO2455205.1"/>
    </source>
</evidence>
<name>A0A939PM81_9ACTN</name>
<feature type="region of interest" description="Disordered" evidence="1">
    <location>
        <begin position="119"/>
        <end position="149"/>
    </location>
</feature>
<gene>
    <name evidence="2" type="ORF">J4573_49525</name>
</gene>
<reference evidence="2" key="1">
    <citation type="submission" date="2021-03" db="EMBL/GenBank/DDBJ databases">
        <authorList>
            <person name="Kanchanasin P."/>
            <person name="Saeng-In P."/>
            <person name="Phongsopitanun W."/>
            <person name="Yuki M."/>
            <person name="Kudo T."/>
            <person name="Ohkuma M."/>
            <person name="Tanasupawat S."/>
        </authorList>
    </citation>
    <scope>NUCLEOTIDE SEQUENCE</scope>
    <source>
        <strain evidence="2">GKU 128</strain>
    </source>
</reference>
<dbReference type="EMBL" id="JAGEOJ010000033">
    <property type="protein sequence ID" value="MBO2455205.1"/>
    <property type="molecule type" value="Genomic_DNA"/>
</dbReference>
<organism evidence="2 3">
    <name type="scientific">Actinomadura barringtoniae</name>
    <dbReference type="NCBI Taxonomy" id="1427535"/>
    <lineage>
        <taxon>Bacteria</taxon>
        <taxon>Bacillati</taxon>
        <taxon>Actinomycetota</taxon>
        <taxon>Actinomycetes</taxon>
        <taxon>Streptosporangiales</taxon>
        <taxon>Thermomonosporaceae</taxon>
        <taxon>Actinomadura</taxon>
    </lineage>
</organism>
<dbReference type="RefSeq" id="WP_208263430.1">
    <property type="nucleotide sequence ID" value="NZ_JAGEOJ010000033.1"/>
</dbReference>
<dbReference type="AlphaFoldDB" id="A0A939PM81"/>
<dbReference type="Proteomes" id="UP000669179">
    <property type="component" value="Unassembled WGS sequence"/>
</dbReference>
<sequence>MIATEETQERRRRCGHHLARLRMLATPDHVLSSGCPVSEVEAGVRAVLQEVEAAHGAAPNAADRLTPVPGILAARLERLRVAADDLVDAATAGDAPGLRRRLWTFESLTEAMWTVQAGLVPETPRRGRRSPRSGRAERPVRTADGPSRR</sequence>
<protein>
    <submittedName>
        <fullName evidence="2">Uncharacterized protein</fullName>
    </submittedName>
</protein>
<evidence type="ECO:0000313" key="3">
    <source>
        <dbReference type="Proteomes" id="UP000669179"/>
    </source>
</evidence>
<proteinExistence type="predicted"/>
<accession>A0A939PM81</accession>
<keyword evidence="3" id="KW-1185">Reference proteome</keyword>
<feature type="compositionally biased region" description="Basic and acidic residues" evidence="1">
    <location>
        <begin position="134"/>
        <end position="149"/>
    </location>
</feature>
<evidence type="ECO:0000256" key="1">
    <source>
        <dbReference type="SAM" id="MobiDB-lite"/>
    </source>
</evidence>
<comment type="caution">
    <text evidence="2">The sequence shown here is derived from an EMBL/GenBank/DDBJ whole genome shotgun (WGS) entry which is preliminary data.</text>
</comment>